<protein>
    <submittedName>
        <fullName evidence="2">Uncharacterized protein</fullName>
    </submittedName>
</protein>
<dbReference type="EMBL" id="BKCJ011017086">
    <property type="protein sequence ID" value="GFC67791.1"/>
    <property type="molecule type" value="Genomic_DNA"/>
</dbReference>
<reference evidence="2" key="1">
    <citation type="journal article" date="2019" name="Sci. Rep.">
        <title>Draft genome of Tanacetum cinerariifolium, the natural source of mosquito coil.</title>
        <authorList>
            <person name="Yamashiro T."/>
            <person name="Shiraishi A."/>
            <person name="Satake H."/>
            <person name="Nakayama K."/>
        </authorList>
    </citation>
    <scope>NUCLEOTIDE SEQUENCE</scope>
</reference>
<proteinExistence type="predicted"/>
<evidence type="ECO:0000313" key="2">
    <source>
        <dbReference type="EMBL" id="GFC67791.1"/>
    </source>
</evidence>
<evidence type="ECO:0000256" key="1">
    <source>
        <dbReference type="SAM" id="MobiDB-lite"/>
    </source>
</evidence>
<gene>
    <name evidence="2" type="ORF">Tci_839761</name>
</gene>
<comment type="caution">
    <text evidence="2">The sequence shown here is derived from an EMBL/GenBank/DDBJ whole genome shotgun (WGS) entry which is preliminary data.</text>
</comment>
<accession>A0A699QG80</accession>
<organism evidence="2">
    <name type="scientific">Tanacetum cinerariifolium</name>
    <name type="common">Dalmatian daisy</name>
    <name type="synonym">Chrysanthemum cinerariifolium</name>
    <dbReference type="NCBI Taxonomy" id="118510"/>
    <lineage>
        <taxon>Eukaryota</taxon>
        <taxon>Viridiplantae</taxon>
        <taxon>Streptophyta</taxon>
        <taxon>Embryophyta</taxon>
        <taxon>Tracheophyta</taxon>
        <taxon>Spermatophyta</taxon>
        <taxon>Magnoliopsida</taxon>
        <taxon>eudicotyledons</taxon>
        <taxon>Gunneridae</taxon>
        <taxon>Pentapetalae</taxon>
        <taxon>asterids</taxon>
        <taxon>campanulids</taxon>
        <taxon>Asterales</taxon>
        <taxon>Asteraceae</taxon>
        <taxon>Asteroideae</taxon>
        <taxon>Anthemideae</taxon>
        <taxon>Anthemidinae</taxon>
        <taxon>Tanacetum</taxon>
    </lineage>
</organism>
<feature type="region of interest" description="Disordered" evidence="1">
    <location>
        <begin position="1"/>
        <end position="81"/>
    </location>
</feature>
<name>A0A699QG80_TANCI</name>
<sequence>MLKEKGILGRRPTGKTVNPNKPKPVFAGKPKPVSAGKPKPVSAGKPKPISAGKPKPVSVGNPKPVSVGPPNPVYTGDGLLGPRPLNIQPTSTYFHSFTHNNQQIIFLITNNSLYSLYITGGLNEKTVVKPSSGWP</sequence>
<dbReference type="AlphaFoldDB" id="A0A699QG80"/>